<dbReference type="Proteomes" id="UP000283341">
    <property type="component" value="Unassembled WGS sequence"/>
</dbReference>
<feature type="signal peptide" evidence="1">
    <location>
        <begin position="1"/>
        <end position="26"/>
    </location>
</feature>
<dbReference type="EMBL" id="QRVJ01000030">
    <property type="protein sequence ID" value="RGS33247.1"/>
    <property type="molecule type" value="Genomic_DNA"/>
</dbReference>
<name>A0A412I8M0_9BACE</name>
<comment type="caution">
    <text evidence="3">The sequence shown here is derived from an EMBL/GenBank/DDBJ whole genome shotgun (WGS) entry which is preliminary data.</text>
</comment>
<protein>
    <submittedName>
        <fullName evidence="3">PEGA domain-containing protein</fullName>
    </submittedName>
</protein>
<evidence type="ECO:0000256" key="1">
    <source>
        <dbReference type="SAM" id="SignalP"/>
    </source>
</evidence>
<gene>
    <name evidence="3" type="ORF">DWX97_22310</name>
</gene>
<evidence type="ECO:0000313" key="3">
    <source>
        <dbReference type="EMBL" id="RGS33247.1"/>
    </source>
</evidence>
<reference evidence="3 4" key="1">
    <citation type="submission" date="2018-08" db="EMBL/GenBank/DDBJ databases">
        <title>A genome reference for cultivated species of the human gut microbiota.</title>
        <authorList>
            <person name="Zou Y."/>
            <person name="Xue W."/>
            <person name="Luo G."/>
        </authorList>
    </citation>
    <scope>NUCLEOTIDE SEQUENCE [LARGE SCALE GENOMIC DNA]</scope>
    <source>
        <strain evidence="3 4">AF22-3AC</strain>
    </source>
</reference>
<evidence type="ECO:0000313" key="4">
    <source>
        <dbReference type="Proteomes" id="UP000283341"/>
    </source>
</evidence>
<accession>A0A412I8M0</accession>
<feature type="domain" description="PEGA" evidence="2">
    <location>
        <begin position="227"/>
        <end position="283"/>
    </location>
</feature>
<dbReference type="InterPro" id="IPR013229">
    <property type="entry name" value="PEGA"/>
</dbReference>
<dbReference type="AlphaFoldDB" id="A0A412I8M0"/>
<evidence type="ECO:0000259" key="2">
    <source>
        <dbReference type="Pfam" id="PF08308"/>
    </source>
</evidence>
<organism evidence="3 4">
    <name type="scientific">Bacteroides cellulosilyticus</name>
    <dbReference type="NCBI Taxonomy" id="246787"/>
    <lineage>
        <taxon>Bacteria</taxon>
        <taxon>Pseudomonadati</taxon>
        <taxon>Bacteroidota</taxon>
        <taxon>Bacteroidia</taxon>
        <taxon>Bacteroidales</taxon>
        <taxon>Bacteroidaceae</taxon>
        <taxon>Bacteroides</taxon>
    </lineage>
</organism>
<dbReference type="Pfam" id="PF08308">
    <property type="entry name" value="PEGA"/>
    <property type="match status" value="1"/>
</dbReference>
<proteinExistence type="predicted"/>
<dbReference type="RefSeq" id="WP_118403665.1">
    <property type="nucleotide sequence ID" value="NZ_DAWEQE010000020.1"/>
</dbReference>
<sequence length="450" mass="50487">MVHKQFKYLMLLLLILPNIMDTELHAQQSKISVASFQRMESDLTARVTAPKRDQNGEICALIRIVTNVKDFMFEPDALGITARENKTGEIWLYVPRGARRISILHDQLGIMRNYFYPEIIEKATVYEMVLNTGDREDKPVVENNMQFLVFRPEPATANIYIDDELVPVENGLFNATMPKGEHTYRVEAPMYQPDAGIIQLGNEPVSKSVALKPKFGYMEIFSLPEQDADVYLDSVLVGKTPYRSDRMAIKNYRVRIEKQNYFPIDSVLNVTAGETVRPTFHMESTIKPKEPRKMILMAQAGFGGGGQTSFGGMLGFTRKNGFYAAFRSDFNSVKTVGECDDSQRTSTGDPIIYKPGRVEKSVMTITAGYLRQLSKPLYGYVGAGYGNRTLAWLADTDDSESWYKNTDHSPTGVAAELGAILRLKGIALSVGFNTINFKYHQVTAGLGLIF</sequence>
<keyword evidence="1" id="KW-0732">Signal</keyword>
<feature type="chain" id="PRO_5019209457" evidence="1">
    <location>
        <begin position="27"/>
        <end position="450"/>
    </location>
</feature>